<gene>
    <name evidence="1" type="primary">NCL1_45210</name>
    <name evidence="1" type="ORF">TNCV_2206721</name>
</gene>
<sequence length="75" mass="8213">MDVCKCIVPSRLVEILNSCRAASPLLRLVAGDERLLDVPKGVLPQNWGGTKLNRTVTCRELKVTANDRRASSPLP</sequence>
<comment type="caution">
    <text evidence="1">The sequence shown here is derived from an EMBL/GenBank/DDBJ whole genome shotgun (WGS) entry which is preliminary data.</text>
</comment>
<name>A0A8X6SB33_TRICX</name>
<reference evidence="1" key="1">
    <citation type="submission" date="2020-08" db="EMBL/GenBank/DDBJ databases">
        <title>Multicomponent nature underlies the extraordinary mechanical properties of spider dragline silk.</title>
        <authorList>
            <person name="Kono N."/>
            <person name="Nakamura H."/>
            <person name="Mori M."/>
            <person name="Yoshida Y."/>
            <person name="Ohtoshi R."/>
            <person name="Malay A.D."/>
            <person name="Moran D.A.P."/>
            <person name="Tomita M."/>
            <person name="Numata K."/>
            <person name="Arakawa K."/>
        </authorList>
    </citation>
    <scope>NUCLEOTIDE SEQUENCE</scope>
</reference>
<dbReference type="Proteomes" id="UP000887159">
    <property type="component" value="Unassembled WGS sequence"/>
</dbReference>
<protein>
    <submittedName>
        <fullName evidence="1">Uncharacterized protein</fullName>
    </submittedName>
</protein>
<proteinExistence type="predicted"/>
<dbReference type="AlphaFoldDB" id="A0A8X6SB33"/>
<accession>A0A8X6SB33</accession>
<keyword evidence="2" id="KW-1185">Reference proteome</keyword>
<evidence type="ECO:0000313" key="1">
    <source>
        <dbReference type="EMBL" id="GFY05226.1"/>
    </source>
</evidence>
<organism evidence="1 2">
    <name type="scientific">Trichonephila clavipes</name>
    <name type="common">Golden silk orbweaver</name>
    <name type="synonym">Nephila clavipes</name>
    <dbReference type="NCBI Taxonomy" id="2585209"/>
    <lineage>
        <taxon>Eukaryota</taxon>
        <taxon>Metazoa</taxon>
        <taxon>Ecdysozoa</taxon>
        <taxon>Arthropoda</taxon>
        <taxon>Chelicerata</taxon>
        <taxon>Arachnida</taxon>
        <taxon>Araneae</taxon>
        <taxon>Araneomorphae</taxon>
        <taxon>Entelegynae</taxon>
        <taxon>Araneoidea</taxon>
        <taxon>Nephilidae</taxon>
        <taxon>Trichonephila</taxon>
    </lineage>
</organism>
<dbReference type="EMBL" id="BMAU01021250">
    <property type="protein sequence ID" value="GFY05226.1"/>
    <property type="molecule type" value="Genomic_DNA"/>
</dbReference>
<evidence type="ECO:0000313" key="2">
    <source>
        <dbReference type="Proteomes" id="UP000887159"/>
    </source>
</evidence>